<proteinExistence type="inferred from homology"/>
<evidence type="ECO:0000256" key="6">
    <source>
        <dbReference type="ARBA" id="ARBA00023180"/>
    </source>
</evidence>
<dbReference type="SUPFAM" id="SSF53474">
    <property type="entry name" value="alpha/beta-Hydrolases"/>
    <property type="match status" value="1"/>
</dbReference>
<keyword evidence="8" id="KW-0472">Membrane</keyword>
<feature type="transmembrane region" description="Helical" evidence="8">
    <location>
        <begin position="35"/>
        <end position="53"/>
    </location>
</feature>
<dbReference type="GO" id="GO:0006508">
    <property type="term" value="P:proteolysis"/>
    <property type="evidence" value="ECO:0007669"/>
    <property type="project" value="UniProtKB-KW"/>
</dbReference>
<dbReference type="GO" id="GO:0004185">
    <property type="term" value="F:serine-type carboxypeptidase activity"/>
    <property type="evidence" value="ECO:0007669"/>
    <property type="project" value="UniProtKB-UniRule"/>
</dbReference>
<dbReference type="Pfam" id="PF00450">
    <property type="entry name" value="Peptidase_S10"/>
    <property type="match status" value="1"/>
</dbReference>
<dbReference type="OrthoDB" id="443318at2759"/>
<accession>W2KEF4</accession>
<keyword evidence="2 7" id="KW-0121">Carboxypeptidase</keyword>
<protein>
    <recommendedName>
        <fullName evidence="7">Carboxypeptidase</fullName>
        <ecNumber evidence="7">3.4.16.-</ecNumber>
    </recommendedName>
</protein>
<keyword evidence="3 7" id="KW-0645">Protease</keyword>
<gene>
    <name evidence="9" type="ORF">L917_17119</name>
</gene>
<dbReference type="VEuPathDB" id="FungiDB:PPTG_04260"/>
<dbReference type="AlphaFoldDB" id="W2KEF4"/>
<evidence type="ECO:0000256" key="1">
    <source>
        <dbReference type="ARBA" id="ARBA00009431"/>
    </source>
</evidence>
<dbReference type="Gene3D" id="3.40.50.1820">
    <property type="entry name" value="alpha/beta hydrolase"/>
    <property type="match status" value="1"/>
</dbReference>
<evidence type="ECO:0000313" key="9">
    <source>
        <dbReference type="EMBL" id="ETL82770.1"/>
    </source>
</evidence>
<feature type="non-terminal residue" evidence="9">
    <location>
        <position position="232"/>
    </location>
</feature>
<dbReference type="PRINTS" id="PR00724">
    <property type="entry name" value="CRBOXYPTASEC"/>
</dbReference>
<keyword evidence="4" id="KW-0732">Signal</keyword>
<dbReference type="Proteomes" id="UP000054423">
    <property type="component" value="Unassembled WGS sequence"/>
</dbReference>
<keyword evidence="6" id="KW-0325">Glycoprotein</keyword>
<keyword evidence="8" id="KW-0812">Transmembrane</keyword>
<sequence>MASESTPLRLRSTSLQYNLRIWRREEARTRDLKRGGVFILALCAISLMVMYVAEPLVDNGESDDTAQQVQIHAATQGVPANMTANSEVFCGLTTQDSGYIKLPNKVDDHYFYWYFESRSQPSTDPLVLWLTGGPGCSSMMALLTENGPCHVLPDLSTKRNPYSWTNESNVVWLDQPTTVGFTYGDERDADNSEDNVGENIYYFLQGFFEKHPELAGRDFYITGESYGGHYVP</sequence>
<keyword evidence="8" id="KW-1133">Transmembrane helix</keyword>
<evidence type="ECO:0000256" key="5">
    <source>
        <dbReference type="ARBA" id="ARBA00022801"/>
    </source>
</evidence>
<organism evidence="9">
    <name type="scientific">Phytophthora nicotianae</name>
    <name type="common">Potato buckeye rot agent</name>
    <name type="synonym">Phytophthora parasitica</name>
    <dbReference type="NCBI Taxonomy" id="4792"/>
    <lineage>
        <taxon>Eukaryota</taxon>
        <taxon>Sar</taxon>
        <taxon>Stramenopiles</taxon>
        <taxon>Oomycota</taxon>
        <taxon>Peronosporomycetes</taxon>
        <taxon>Peronosporales</taxon>
        <taxon>Peronosporaceae</taxon>
        <taxon>Phytophthora</taxon>
    </lineage>
</organism>
<dbReference type="PROSITE" id="PS00131">
    <property type="entry name" value="CARBOXYPEPT_SER_SER"/>
    <property type="match status" value="1"/>
</dbReference>
<evidence type="ECO:0000256" key="8">
    <source>
        <dbReference type="SAM" id="Phobius"/>
    </source>
</evidence>
<evidence type="ECO:0000256" key="7">
    <source>
        <dbReference type="RuleBase" id="RU361156"/>
    </source>
</evidence>
<name>W2KEF4_PHYNI</name>
<comment type="similarity">
    <text evidence="1 7">Belongs to the peptidase S10 family.</text>
</comment>
<evidence type="ECO:0000256" key="2">
    <source>
        <dbReference type="ARBA" id="ARBA00022645"/>
    </source>
</evidence>
<keyword evidence="5 7" id="KW-0378">Hydrolase</keyword>
<evidence type="ECO:0000256" key="3">
    <source>
        <dbReference type="ARBA" id="ARBA00022670"/>
    </source>
</evidence>
<dbReference type="InterPro" id="IPR001563">
    <property type="entry name" value="Peptidase_S10"/>
</dbReference>
<dbReference type="EC" id="3.4.16.-" evidence="7"/>
<evidence type="ECO:0000256" key="4">
    <source>
        <dbReference type="ARBA" id="ARBA00022729"/>
    </source>
</evidence>
<dbReference type="PANTHER" id="PTHR11802">
    <property type="entry name" value="SERINE PROTEASE FAMILY S10 SERINE CARBOXYPEPTIDASE"/>
    <property type="match status" value="1"/>
</dbReference>
<dbReference type="PANTHER" id="PTHR11802:SF113">
    <property type="entry name" value="SERINE CARBOXYPEPTIDASE CTSA-4.1"/>
    <property type="match status" value="1"/>
</dbReference>
<dbReference type="InterPro" id="IPR029058">
    <property type="entry name" value="AB_hydrolase_fold"/>
</dbReference>
<reference evidence="9" key="1">
    <citation type="submission" date="2013-11" db="EMBL/GenBank/DDBJ databases">
        <title>The Genome Sequence of Phytophthora parasitica CHvinca01.</title>
        <authorList>
            <consortium name="The Broad Institute Genomics Platform"/>
            <person name="Russ C."/>
            <person name="Tyler B."/>
            <person name="Panabieres F."/>
            <person name="Shan W."/>
            <person name="Tripathy S."/>
            <person name="Grunwald N."/>
            <person name="Machado M."/>
            <person name="Johnson C.S."/>
            <person name="Arredondo F."/>
            <person name="Hong C."/>
            <person name="Coffey M."/>
            <person name="Young S.K."/>
            <person name="Zeng Q."/>
            <person name="Gargeya S."/>
            <person name="Fitzgerald M."/>
            <person name="Abouelleil A."/>
            <person name="Alvarado L."/>
            <person name="Chapman S.B."/>
            <person name="Gainer-Dewar J."/>
            <person name="Goldberg J."/>
            <person name="Griggs A."/>
            <person name="Gujja S."/>
            <person name="Hansen M."/>
            <person name="Howarth C."/>
            <person name="Imamovic A."/>
            <person name="Ireland A."/>
            <person name="Larimer J."/>
            <person name="McCowan C."/>
            <person name="Murphy C."/>
            <person name="Pearson M."/>
            <person name="Poon T.W."/>
            <person name="Priest M."/>
            <person name="Roberts A."/>
            <person name="Saif S."/>
            <person name="Shea T."/>
            <person name="Sykes S."/>
            <person name="Wortman J."/>
            <person name="Nusbaum C."/>
            <person name="Birren B."/>
        </authorList>
    </citation>
    <scope>NUCLEOTIDE SEQUENCE [LARGE SCALE GENOMIC DNA]</scope>
    <source>
        <strain evidence="9">CHvinca01</strain>
    </source>
</reference>
<dbReference type="InterPro" id="IPR018202">
    <property type="entry name" value="Ser_caboxypep_ser_AS"/>
</dbReference>
<dbReference type="EMBL" id="KI682145">
    <property type="protein sequence ID" value="ETL82770.1"/>
    <property type="molecule type" value="Genomic_DNA"/>
</dbReference>